<organism evidence="16 17">
    <name type="scientific">Halalkalicoccus tibetensis</name>
    <dbReference type="NCBI Taxonomy" id="175632"/>
    <lineage>
        <taxon>Archaea</taxon>
        <taxon>Methanobacteriati</taxon>
        <taxon>Methanobacteriota</taxon>
        <taxon>Stenosarchaea group</taxon>
        <taxon>Halobacteria</taxon>
        <taxon>Halobacteriales</taxon>
        <taxon>Halococcaceae</taxon>
        <taxon>Halalkalicoccus</taxon>
    </lineage>
</organism>
<dbReference type="GO" id="GO:1901238">
    <property type="term" value="F:ABC-type tungstate transporter activity"/>
    <property type="evidence" value="ECO:0007669"/>
    <property type="project" value="UniProtKB-EC"/>
</dbReference>
<dbReference type="Pfam" id="PF00571">
    <property type="entry name" value="CBS"/>
    <property type="match status" value="1"/>
</dbReference>
<keyword evidence="5 16" id="KW-0067">ATP-binding</keyword>
<feature type="compositionally biased region" description="Polar residues" evidence="13">
    <location>
        <begin position="273"/>
        <end position="287"/>
    </location>
</feature>
<dbReference type="InterPro" id="IPR017871">
    <property type="entry name" value="ABC_transporter-like_CS"/>
</dbReference>
<feature type="domain" description="CBS" evidence="15">
    <location>
        <begin position="298"/>
        <end position="352"/>
    </location>
</feature>
<evidence type="ECO:0000256" key="9">
    <source>
        <dbReference type="ARBA" id="ARBA00041133"/>
    </source>
</evidence>
<feature type="domain" description="ABC transporter" evidence="14">
    <location>
        <begin position="17"/>
        <end position="252"/>
    </location>
</feature>
<evidence type="ECO:0000256" key="6">
    <source>
        <dbReference type="ARBA" id="ARBA00038307"/>
    </source>
</evidence>
<dbReference type="InterPro" id="IPR027417">
    <property type="entry name" value="P-loop_NTPase"/>
</dbReference>
<evidence type="ECO:0000313" key="17">
    <source>
        <dbReference type="Proteomes" id="UP001596312"/>
    </source>
</evidence>
<evidence type="ECO:0000256" key="12">
    <source>
        <dbReference type="PROSITE-ProRule" id="PRU00703"/>
    </source>
</evidence>
<dbReference type="InterPro" id="IPR003593">
    <property type="entry name" value="AAA+_ATPase"/>
</dbReference>
<comment type="catalytic activity">
    <reaction evidence="10">
        <text>tungstate(in) + ATP + H2O = tungstate(out) + ADP + phosphate + H(+)</text>
        <dbReference type="Rhea" id="RHEA:35027"/>
        <dbReference type="ChEBI" id="CHEBI:15377"/>
        <dbReference type="ChEBI" id="CHEBI:15378"/>
        <dbReference type="ChEBI" id="CHEBI:30616"/>
        <dbReference type="ChEBI" id="CHEBI:43474"/>
        <dbReference type="ChEBI" id="CHEBI:46502"/>
        <dbReference type="ChEBI" id="CHEBI:456216"/>
        <dbReference type="EC" id="7.3.2.6"/>
    </reaction>
</comment>
<dbReference type="Pfam" id="PF00005">
    <property type="entry name" value="ABC_tran"/>
    <property type="match status" value="1"/>
</dbReference>
<keyword evidence="4" id="KW-0547">Nucleotide-binding</keyword>
<dbReference type="SUPFAM" id="SSF52540">
    <property type="entry name" value="P-loop containing nucleoside triphosphate hydrolases"/>
    <property type="match status" value="1"/>
</dbReference>
<evidence type="ECO:0000259" key="15">
    <source>
        <dbReference type="PROSITE" id="PS51371"/>
    </source>
</evidence>
<dbReference type="PROSITE" id="PS51371">
    <property type="entry name" value="CBS"/>
    <property type="match status" value="1"/>
</dbReference>
<dbReference type="EMBL" id="JBHSXQ010000006">
    <property type="protein sequence ID" value="MFC6906809.1"/>
    <property type="molecule type" value="Genomic_DNA"/>
</dbReference>
<dbReference type="EC" id="7.3.2.6" evidence="8"/>
<evidence type="ECO:0000256" key="3">
    <source>
        <dbReference type="ARBA" id="ARBA00022505"/>
    </source>
</evidence>
<evidence type="ECO:0000256" key="7">
    <source>
        <dbReference type="ARBA" id="ARBA00038781"/>
    </source>
</evidence>
<comment type="similarity">
    <text evidence="6">Belongs to the ABC transporter superfamily. Sulfate/tungstate importer (TC 3.A.1.6) family.</text>
</comment>
<comment type="subunit">
    <text evidence="7">The complex is composed of two ATP-binding proteins (WtpC), two transmembrane proteins (WtpB) and a solute-binding protein (WtpA).</text>
</comment>
<dbReference type="PANTHER" id="PTHR43117">
    <property type="entry name" value="OSMOPROTECTANT IMPORT ATP-BINDING PROTEIN OSMV"/>
    <property type="match status" value="1"/>
</dbReference>
<evidence type="ECO:0000256" key="13">
    <source>
        <dbReference type="SAM" id="MobiDB-lite"/>
    </source>
</evidence>
<evidence type="ECO:0000256" key="11">
    <source>
        <dbReference type="ARBA" id="ARBA00057369"/>
    </source>
</evidence>
<comment type="function">
    <text evidence="11">Part of the ABC transporter complex WtpABC involved in molybdate/tungstate import. Responsible for energy coupling to the transport system.</text>
</comment>
<dbReference type="RefSeq" id="WP_390220971.1">
    <property type="nucleotide sequence ID" value="NZ_JBBMXV010000006.1"/>
</dbReference>
<sequence length="352" mass="38597">MTKTNTTGMTEASDTMIKFDGVTKIYSDQTVAIEDISFKVERGTTTVFVGPSGCGKTTTMTLVNRMQDPTEGTVYYDGADIQELDKVDLRRDIGYVIQEIGLFNHMTVGENIATVPELKGWNQSRIDDRVDELLELMDLKPGTYRDQYPNALSGGQQQRVGVARALAADPDVLLMDEPFGALDPLTREELQDEFLEIQERIDTTILFVTHDINEALKMGDNIAIFDVGELVQYGSPKEILHNPATNFVENFIGNNKTLKELQITPVQDIMSESVPTAEQPTASSTTDTGEDSTAALADGTGNQYLTPTDTVDIALSRMIETDTQSLPVVKDDDIVGTITESSIRTHQSNGGV</sequence>
<comment type="subcellular location">
    <subcellularLocation>
        <location evidence="1">Cell membrane</location>
    </subcellularLocation>
</comment>
<evidence type="ECO:0000256" key="2">
    <source>
        <dbReference type="ARBA" id="ARBA00022448"/>
    </source>
</evidence>
<dbReference type="PANTHER" id="PTHR43117:SF4">
    <property type="entry name" value="OSMOPROTECTANT IMPORT ATP-BINDING PROTEIN OSMV"/>
    <property type="match status" value="1"/>
</dbReference>
<name>A0ABD5VD12_9EURY</name>
<accession>A0ABD5VD12</accession>
<dbReference type="Gene3D" id="3.10.580.10">
    <property type="entry name" value="CBS-domain"/>
    <property type="match status" value="1"/>
</dbReference>
<dbReference type="Proteomes" id="UP001596312">
    <property type="component" value="Unassembled WGS sequence"/>
</dbReference>
<feature type="region of interest" description="Disordered" evidence="13">
    <location>
        <begin position="272"/>
        <end position="303"/>
    </location>
</feature>
<protein>
    <recommendedName>
        <fullName evidence="9">Molybdate/tungstate import ATP-binding protein WtpC</fullName>
        <ecNumber evidence="8">7.3.2.6</ecNumber>
    </recommendedName>
</protein>
<evidence type="ECO:0000256" key="5">
    <source>
        <dbReference type="ARBA" id="ARBA00022840"/>
    </source>
</evidence>
<dbReference type="GO" id="GO:0005524">
    <property type="term" value="F:ATP binding"/>
    <property type="evidence" value="ECO:0007669"/>
    <property type="project" value="UniProtKB-KW"/>
</dbReference>
<dbReference type="Gene3D" id="3.40.50.300">
    <property type="entry name" value="P-loop containing nucleotide triphosphate hydrolases"/>
    <property type="match status" value="1"/>
</dbReference>
<evidence type="ECO:0000256" key="10">
    <source>
        <dbReference type="ARBA" id="ARBA00047936"/>
    </source>
</evidence>
<evidence type="ECO:0000259" key="14">
    <source>
        <dbReference type="PROSITE" id="PS50893"/>
    </source>
</evidence>
<dbReference type="InterPro" id="IPR046342">
    <property type="entry name" value="CBS_dom_sf"/>
</dbReference>
<keyword evidence="2" id="KW-0813">Transport</keyword>
<dbReference type="FunFam" id="3.40.50.300:FF:000425">
    <property type="entry name" value="Probable ABC transporter, ATP-binding subunit"/>
    <property type="match status" value="1"/>
</dbReference>
<keyword evidence="3" id="KW-0500">Molybdenum</keyword>
<dbReference type="SMART" id="SM00382">
    <property type="entry name" value="AAA"/>
    <property type="match status" value="1"/>
</dbReference>
<gene>
    <name evidence="16" type="ORF">ACFQGH_16575</name>
</gene>
<dbReference type="InterPro" id="IPR003439">
    <property type="entry name" value="ABC_transporter-like_ATP-bd"/>
</dbReference>
<proteinExistence type="inferred from homology"/>
<dbReference type="PROSITE" id="PS50893">
    <property type="entry name" value="ABC_TRANSPORTER_2"/>
    <property type="match status" value="1"/>
</dbReference>
<evidence type="ECO:0000256" key="4">
    <source>
        <dbReference type="ARBA" id="ARBA00022741"/>
    </source>
</evidence>
<evidence type="ECO:0000313" key="16">
    <source>
        <dbReference type="EMBL" id="MFC6906809.1"/>
    </source>
</evidence>
<keyword evidence="17" id="KW-1185">Reference proteome</keyword>
<dbReference type="SUPFAM" id="SSF54631">
    <property type="entry name" value="CBS-domain pair"/>
    <property type="match status" value="1"/>
</dbReference>
<dbReference type="GO" id="GO:0005886">
    <property type="term" value="C:plasma membrane"/>
    <property type="evidence" value="ECO:0007669"/>
    <property type="project" value="UniProtKB-SubCell"/>
</dbReference>
<evidence type="ECO:0000256" key="1">
    <source>
        <dbReference type="ARBA" id="ARBA00004236"/>
    </source>
</evidence>
<comment type="caution">
    <text evidence="16">The sequence shown here is derived from an EMBL/GenBank/DDBJ whole genome shotgun (WGS) entry which is preliminary data.</text>
</comment>
<keyword evidence="12" id="KW-0129">CBS domain</keyword>
<dbReference type="InterPro" id="IPR000644">
    <property type="entry name" value="CBS_dom"/>
</dbReference>
<reference evidence="16 17" key="1">
    <citation type="journal article" date="2019" name="Int. J. Syst. Evol. Microbiol.">
        <title>The Global Catalogue of Microorganisms (GCM) 10K type strain sequencing project: providing services to taxonomists for standard genome sequencing and annotation.</title>
        <authorList>
            <consortium name="The Broad Institute Genomics Platform"/>
            <consortium name="The Broad Institute Genome Sequencing Center for Infectious Disease"/>
            <person name="Wu L."/>
            <person name="Ma J."/>
        </authorList>
    </citation>
    <scope>NUCLEOTIDE SEQUENCE [LARGE SCALE GENOMIC DNA]</scope>
    <source>
        <strain evidence="16 17">CGMCC 1.3240</strain>
    </source>
</reference>
<dbReference type="PROSITE" id="PS00211">
    <property type="entry name" value="ABC_TRANSPORTER_1"/>
    <property type="match status" value="1"/>
</dbReference>
<evidence type="ECO:0000256" key="8">
    <source>
        <dbReference type="ARBA" id="ARBA00039025"/>
    </source>
</evidence>
<dbReference type="AlphaFoldDB" id="A0ABD5VD12"/>